<dbReference type="Pfam" id="PF06119">
    <property type="entry name" value="NIDO"/>
    <property type="match status" value="3"/>
</dbReference>
<sequence length="1072" mass="119739">MKIVGNKECDCSFMDIITPTMICAEGNADEGTCYGDSGGPLQCEQDSVWILAGVTNPSSCGTGIAPDIYARVSKFQNWIMENVNETDIGFVTFTSDGEDKDSSFLCSGEDIGLFYPFGNEDIENPSEDDGSSNLVLLEEPFVYFGHVYQQVYVNNNGHLTFDEPLSQPIPNYLHSQLNRDIIAVCWTDMDNRVNGTISYRQVTSGRLLLAASNYLNQYFQNLNFTASWLFIATWDKVPYYNNPQSESTFQVVLVSGKNMSFILMHYGHLAPTTYPVESGYDTTDSTDFFSIPVSDVTYLPYTSNVNVKGRWVFRVDHASENNGLFYPSGYQNTQNPCRSNTSSPALYLLYPFLYFGRTYQEIYVNNNGHLTFEPFYESLPEAFPVNSLRDIVAPLWAKFDCSVSGSISYRIVTRGRILDRARNDVKQHFRQFGFSVHTVFIATWNRVHYLNSPTTESSFQVVLVICRTLSFVIMNYGNISSTDQSFQAGYDTINSTNYFSIPVPDENKLFNSSNVNVPGRWVFRVDGGPEDGIFYPYGDEEDEMSPQSDDGSSPLIPLLQPFVFFGRVYDKIFVNNNGDLTFNEPFDQWHPCYLPAYSSIDIIAPLWTDINNSEQGTISYRQVKDAHLLNRASREVNKYFPRLNFSASWVFIATWDKVPYYGNRESESTFQVVLVSGKNMSFTFMHYDFITPTQSAESGLDTINSTNFFSIPVSDIANLPYTSNVNVKGRWVFRVDNSSENNGFCVKTNPQASSDVFSSALECGRTPVTTRSRIVGGQNASAGHWPWQASLLLLSRHICGGSLINKQWVLSAAHCVHGYPRSYFTVFLGRQTQGGFNPNEVFRYVRLIIKHPSYNNFTNENDIALLKLRSPVTFTDYIRPVCLAAHNSVFNSGTDSWITGWGNIGEGVPLPSPNVLQEVEVPVIGNRQCNCLYGVGEITDNMICAGLLEGGKDSCQGDSGGPMVSRQSSVWVQSGIVSFGTGCARPELPGVYTRVSHYQEWISSLVCSDPPGFVQFTSAGADPDNSYSCPGLTPSPSSLIESKIRSSATTPPQNSLLSYLLLLLAVLSLFYM</sequence>
<dbReference type="FunFam" id="2.40.10.10:FF:000057">
    <property type="entry name" value="Zgc:100868"/>
    <property type="match status" value="1"/>
</dbReference>
<keyword evidence="2" id="KW-0645">Protease</keyword>
<reference evidence="5" key="1">
    <citation type="submission" date="2025-08" db="UniProtKB">
        <authorList>
            <consortium name="Ensembl"/>
        </authorList>
    </citation>
    <scope>IDENTIFICATION</scope>
</reference>
<evidence type="ECO:0000256" key="1">
    <source>
        <dbReference type="ARBA" id="ARBA00023157"/>
    </source>
</evidence>
<dbReference type="PRINTS" id="PR00722">
    <property type="entry name" value="CHYMOTRYPSIN"/>
</dbReference>
<organism evidence="5 6">
    <name type="scientific">Cyprinus carpio</name>
    <name type="common">Common carp</name>
    <dbReference type="NCBI Taxonomy" id="7962"/>
    <lineage>
        <taxon>Eukaryota</taxon>
        <taxon>Metazoa</taxon>
        <taxon>Chordata</taxon>
        <taxon>Craniata</taxon>
        <taxon>Vertebrata</taxon>
        <taxon>Euteleostomi</taxon>
        <taxon>Actinopterygii</taxon>
        <taxon>Neopterygii</taxon>
        <taxon>Teleostei</taxon>
        <taxon>Ostariophysi</taxon>
        <taxon>Cypriniformes</taxon>
        <taxon>Cyprinidae</taxon>
        <taxon>Cyprininae</taxon>
        <taxon>Cyprinus</taxon>
    </lineage>
</organism>
<feature type="domain" description="NIDO" evidence="4">
    <location>
        <begin position="605"/>
        <end position="738"/>
    </location>
</feature>
<dbReference type="CDD" id="cd00190">
    <property type="entry name" value="Tryp_SPc"/>
    <property type="match status" value="1"/>
</dbReference>
<dbReference type="InterPro" id="IPR018114">
    <property type="entry name" value="TRYPSIN_HIS"/>
</dbReference>
<dbReference type="GO" id="GO:0006508">
    <property type="term" value="P:proteolysis"/>
    <property type="evidence" value="ECO:0007669"/>
    <property type="project" value="UniProtKB-KW"/>
</dbReference>
<dbReference type="PANTHER" id="PTHR46160:SF9">
    <property type="entry name" value="PROTEIN PRY2-RELATED"/>
    <property type="match status" value="1"/>
</dbReference>
<dbReference type="InterPro" id="IPR001254">
    <property type="entry name" value="Trypsin_dom"/>
</dbReference>
<dbReference type="PROSITE" id="PS50240">
    <property type="entry name" value="TRYPSIN_DOM"/>
    <property type="match status" value="2"/>
</dbReference>
<accession>A0A8C1XRN5</accession>
<keyword evidence="1" id="KW-1015">Disulfide bond</keyword>
<dbReference type="PROSITE" id="PS00135">
    <property type="entry name" value="TRYPSIN_SER"/>
    <property type="match status" value="2"/>
</dbReference>
<dbReference type="SMART" id="SM00539">
    <property type="entry name" value="NIDO"/>
    <property type="match status" value="3"/>
</dbReference>
<dbReference type="Proteomes" id="UP000694700">
    <property type="component" value="Unplaced"/>
</dbReference>
<dbReference type="PROSITE" id="PS51220">
    <property type="entry name" value="NIDO"/>
    <property type="match status" value="3"/>
</dbReference>
<feature type="domain" description="NIDO" evidence="4">
    <location>
        <begin position="184"/>
        <end position="318"/>
    </location>
</feature>
<dbReference type="SUPFAM" id="SSF50494">
    <property type="entry name" value="Trypsin-like serine proteases"/>
    <property type="match status" value="2"/>
</dbReference>
<dbReference type="InterPro" id="IPR009003">
    <property type="entry name" value="Peptidase_S1_PA"/>
</dbReference>
<dbReference type="InterPro" id="IPR033116">
    <property type="entry name" value="TRYPSIN_SER"/>
</dbReference>
<name>A0A8C1XRN5_CYPCA</name>
<keyword evidence="2" id="KW-0720">Serine protease</keyword>
<evidence type="ECO:0000256" key="2">
    <source>
        <dbReference type="RuleBase" id="RU363034"/>
    </source>
</evidence>
<evidence type="ECO:0000313" key="5">
    <source>
        <dbReference type="Ensembl" id="ENSCCRP00015086033.1"/>
    </source>
</evidence>
<dbReference type="Gene3D" id="2.40.10.10">
    <property type="entry name" value="Trypsin-like serine proteases"/>
    <property type="match status" value="2"/>
</dbReference>
<feature type="domain" description="NIDO" evidence="4">
    <location>
        <begin position="394"/>
        <end position="528"/>
    </location>
</feature>
<proteinExistence type="predicted"/>
<dbReference type="GO" id="GO:0004252">
    <property type="term" value="F:serine-type endopeptidase activity"/>
    <property type="evidence" value="ECO:0007669"/>
    <property type="project" value="InterPro"/>
</dbReference>
<dbReference type="GO" id="GO:0007160">
    <property type="term" value="P:cell-matrix adhesion"/>
    <property type="evidence" value="ECO:0007669"/>
    <property type="project" value="InterPro"/>
</dbReference>
<dbReference type="Ensembl" id="ENSCCRT00015088825.1">
    <property type="protein sequence ID" value="ENSCCRP00015086033.1"/>
    <property type="gene ID" value="ENSCCRG00015034707.1"/>
</dbReference>
<dbReference type="AlphaFoldDB" id="A0A8C1XRN5"/>
<keyword evidence="2" id="KW-0378">Hydrolase</keyword>
<evidence type="ECO:0000313" key="6">
    <source>
        <dbReference type="Proteomes" id="UP000694700"/>
    </source>
</evidence>
<dbReference type="InterPro" id="IPR043504">
    <property type="entry name" value="Peptidase_S1_PA_chymotrypsin"/>
</dbReference>
<dbReference type="PROSITE" id="PS00134">
    <property type="entry name" value="TRYPSIN_HIS"/>
    <property type="match status" value="1"/>
</dbReference>
<feature type="domain" description="Peptidase S1" evidence="3">
    <location>
        <begin position="774"/>
        <end position="1007"/>
    </location>
</feature>
<dbReference type="Pfam" id="PF00089">
    <property type="entry name" value="Trypsin"/>
    <property type="match status" value="2"/>
</dbReference>
<dbReference type="InterPro" id="IPR003886">
    <property type="entry name" value="NIDO_dom"/>
</dbReference>
<dbReference type="InterPro" id="IPR052749">
    <property type="entry name" value="Alpha-tectorin"/>
</dbReference>
<evidence type="ECO:0000259" key="3">
    <source>
        <dbReference type="PROSITE" id="PS50240"/>
    </source>
</evidence>
<dbReference type="InterPro" id="IPR001314">
    <property type="entry name" value="Peptidase_S1A"/>
</dbReference>
<feature type="domain" description="Peptidase S1" evidence="3">
    <location>
        <begin position="1"/>
        <end position="84"/>
    </location>
</feature>
<dbReference type="PANTHER" id="PTHR46160">
    <property type="entry name" value="ALPHA-TECTORIN-RELATED"/>
    <property type="match status" value="1"/>
</dbReference>
<protein>
    <submittedName>
        <fullName evidence="5">Uncharacterized protein</fullName>
    </submittedName>
</protein>
<dbReference type="SMART" id="SM00020">
    <property type="entry name" value="Tryp_SPc"/>
    <property type="match status" value="1"/>
</dbReference>
<evidence type="ECO:0000259" key="4">
    <source>
        <dbReference type="PROSITE" id="PS51220"/>
    </source>
</evidence>